<dbReference type="Proteomes" id="UP000199542">
    <property type="component" value="Unassembled WGS sequence"/>
</dbReference>
<sequence>METWWHPPFRRASNELNFLSKSGGPKYGAFTKLGDRREIHFAREALVRFRICMTRSWPAILKVEIIVR</sequence>
<protein>
    <submittedName>
        <fullName evidence="1">Uncharacterized protein</fullName>
    </submittedName>
</protein>
<accession>A0A1G4TZ91</accession>
<evidence type="ECO:0000313" key="2">
    <source>
        <dbReference type="Proteomes" id="UP000199542"/>
    </source>
</evidence>
<gene>
    <name evidence="1" type="ORF">SAMN02927900_05763</name>
</gene>
<proteinExistence type="predicted"/>
<name>A0A1G4TZ91_9HYPH</name>
<evidence type="ECO:0000313" key="1">
    <source>
        <dbReference type="EMBL" id="SCW85985.1"/>
    </source>
</evidence>
<organism evidence="1 2">
    <name type="scientific">Rhizobium mongolense subsp. loessense</name>
    <dbReference type="NCBI Taxonomy" id="158890"/>
    <lineage>
        <taxon>Bacteria</taxon>
        <taxon>Pseudomonadati</taxon>
        <taxon>Pseudomonadota</taxon>
        <taxon>Alphaproteobacteria</taxon>
        <taxon>Hyphomicrobiales</taxon>
        <taxon>Rhizobiaceae</taxon>
        <taxon>Rhizobium/Agrobacterium group</taxon>
        <taxon>Rhizobium</taxon>
    </lineage>
</organism>
<dbReference type="AlphaFoldDB" id="A0A1G4TZ91"/>
<dbReference type="EMBL" id="FMTM01000014">
    <property type="protein sequence ID" value="SCW85985.1"/>
    <property type="molecule type" value="Genomic_DNA"/>
</dbReference>
<reference evidence="1 2" key="1">
    <citation type="submission" date="2016-10" db="EMBL/GenBank/DDBJ databases">
        <authorList>
            <person name="de Groot N.N."/>
        </authorList>
    </citation>
    <scope>NUCLEOTIDE SEQUENCE [LARGE SCALE GENOMIC DNA]</scope>
    <source>
        <strain evidence="1 2">CGMCC 1.3401</strain>
    </source>
</reference>